<dbReference type="InterPro" id="IPR027417">
    <property type="entry name" value="P-loop_NTPase"/>
</dbReference>
<dbReference type="GO" id="GO:0043531">
    <property type="term" value="F:ADP binding"/>
    <property type="evidence" value="ECO:0007669"/>
    <property type="project" value="InterPro"/>
</dbReference>
<dbReference type="InterPro" id="IPR002182">
    <property type="entry name" value="NB-ARC"/>
</dbReference>
<proteinExistence type="predicted"/>
<organism evidence="3 4">
    <name type="scientific">Gossypium raimondii</name>
    <name type="common">Peruvian cotton</name>
    <name type="synonym">Gossypium klotzschianum subsp. raimondii</name>
    <dbReference type="NCBI Taxonomy" id="29730"/>
    <lineage>
        <taxon>Eukaryota</taxon>
        <taxon>Viridiplantae</taxon>
        <taxon>Streptophyta</taxon>
        <taxon>Embryophyta</taxon>
        <taxon>Tracheophyta</taxon>
        <taxon>Spermatophyta</taxon>
        <taxon>Magnoliopsida</taxon>
        <taxon>eudicotyledons</taxon>
        <taxon>Gunneridae</taxon>
        <taxon>Pentapetalae</taxon>
        <taxon>rosids</taxon>
        <taxon>malvids</taxon>
        <taxon>Malvales</taxon>
        <taxon>Malvaceae</taxon>
        <taxon>Malvoideae</taxon>
        <taxon>Gossypium</taxon>
    </lineage>
</organism>
<dbReference type="Proteomes" id="UP000593578">
    <property type="component" value="Unassembled WGS sequence"/>
</dbReference>
<keyword evidence="1" id="KW-0611">Plant defense</keyword>
<feature type="domain" description="NB-ARC" evidence="2">
    <location>
        <begin position="1"/>
        <end position="133"/>
    </location>
</feature>
<dbReference type="Pfam" id="PF00931">
    <property type="entry name" value="NB-ARC"/>
    <property type="match status" value="1"/>
</dbReference>
<protein>
    <recommendedName>
        <fullName evidence="2">NB-ARC domain-containing protein</fullName>
    </recommendedName>
</protein>
<sequence length="223" mass="25249">MPGVGKTLLVKEVSRQVQEGKLLDSVVMAIVSSTPNIQKIQDQIAMLLVLKIEEKSTIVRGHRLCERLMNEKKVLIVLDDIWKKLDLEEVGIPFGSQHKGCTILLTSKDQNVLRNEMDATKTRRSLGLEGHWKIRVFVWNAALRKLQRPSSEKIVEIPTNGTNEEYCDAHDLTYIVVKSIASKNNSVFTLAEEDVLRDWLDGESMKICNKICLLCPIITKLPD</sequence>
<dbReference type="AlphaFoldDB" id="A0A7J8PP52"/>
<evidence type="ECO:0000256" key="1">
    <source>
        <dbReference type="ARBA" id="ARBA00022821"/>
    </source>
</evidence>
<evidence type="ECO:0000313" key="4">
    <source>
        <dbReference type="Proteomes" id="UP000593578"/>
    </source>
</evidence>
<evidence type="ECO:0000313" key="3">
    <source>
        <dbReference type="EMBL" id="MBA0591069.1"/>
    </source>
</evidence>
<dbReference type="PANTHER" id="PTHR33463:SF198">
    <property type="entry name" value="RPP4C3"/>
    <property type="match status" value="1"/>
</dbReference>
<dbReference type="EMBL" id="JABEZZ010000007">
    <property type="protein sequence ID" value="MBA0591069.1"/>
    <property type="molecule type" value="Genomic_DNA"/>
</dbReference>
<evidence type="ECO:0000259" key="2">
    <source>
        <dbReference type="Pfam" id="PF00931"/>
    </source>
</evidence>
<name>A0A7J8PP52_GOSRA</name>
<reference evidence="3 4" key="1">
    <citation type="journal article" date="2019" name="Genome Biol. Evol.">
        <title>Insights into the evolution of the New World diploid cottons (Gossypium, subgenus Houzingenia) based on genome sequencing.</title>
        <authorList>
            <person name="Grover C.E."/>
            <person name="Arick M.A. 2nd"/>
            <person name="Thrash A."/>
            <person name="Conover J.L."/>
            <person name="Sanders W.S."/>
            <person name="Peterson D.G."/>
            <person name="Frelichowski J.E."/>
            <person name="Scheffler J.A."/>
            <person name="Scheffler B.E."/>
            <person name="Wendel J.F."/>
        </authorList>
    </citation>
    <scope>NUCLEOTIDE SEQUENCE [LARGE SCALE GENOMIC DNA]</scope>
    <source>
        <strain evidence="3">8</strain>
        <tissue evidence="3">Leaf</tissue>
    </source>
</reference>
<dbReference type="Gene3D" id="3.40.50.300">
    <property type="entry name" value="P-loop containing nucleotide triphosphate hydrolases"/>
    <property type="match status" value="1"/>
</dbReference>
<accession>A0A7J8PP52</accession>
<dbReference type="PANTHER" id="PTHR33463">
    <property type="entry name" value="NB-ARC DOMAIN-CONTAINING PROTEIN-RELATED"/>
    <property type="match status" value="1"/>
</dbReference>
<dbReference type="InterPro" id="IPR050905">
    <property type="entry name" value="Plant_NBS-LRR"/>
</dbReference>
<comment type="caution">
    <text evidence="3">The sequence shown here is derived from an EMBL/GenBank/DDBJ whole genome shotgun (WGS) entry which is preliminary data.</text>
</comment>
<dbReference type="SUPFAM" id="SSF52540">
    <property type="entry name" value="P-loop containing nucleoside triphosphate hydrolases"/>
    <property type="match status" value="1"/>
</dbReference>
<gene>
    <name evidence="3" type="ORF">Gorai_019756</name>
</gene>